<dbReference type="Proteomes" id="UP000032900">
    <property type="component" value="Unassembled WGS sequence"/>
</dbReference>
<dbReference type="EMBL" id="BAZW01000004">
    <property type="protein sequence ID" value="GAO28655.1"/>
    <property type="molecule type" value="Genomic_DNA"/>
</dbReference>
<keyword evidence="9" id="KW-0238">DNA-binding</keyword>
<evidence type="ECO:0000259" key="14">
    <source>
        <dbReference type="PROSITE" id="PS50893"/>
    </source>
</evidence>
<dbReference type="STRING" id="1236989.JCM15548_1776"/>
<keyword evidence="8" id="KW-0267">Excision nuclease</keyword>
<evidence type="ECO:0000256" key="1">
    <source>
        <dbReference type="ARBA" id="ARBA00004496"/>
    </source>
</evidence>
<proteinExistence type="inferred from homology"/>
<dbReference type="PANTHER" id="PTHR43152">
    <property type="entry name" value="UVRABC SYSTEM PROTEIN A"/>
    <property type="match status" value="1"/>
</dbReference>
<comment type="caution">
    <text evidence="15">The sequence shown here is derived from an EMBL/GenBank/DDBJ whole genome shotgun (WGS) entry which is preliminary data.</text>
</comment>
<dbReference type="PANTHER" id="PTHR43152:SF3">
    <property type="entry name" value="UVRABC SYSTEM PROTEIN A"/>
    <property type="match status" value="1"/>
</dbReference>
<dbReference type="GO" id="GO:0006281">
    <property type="term" value="P:DNA repair"/>
    <property type="evidence" value="ECO:0007669"/>
    <property type="project" value="UniProtKB-KW"/>
</dbReference>
<dbReference type="GO" id="GO:0016887">
    <property type="term" value="F:ATP hydrolysis activity"/>
    <property type="evidence" value="ECO:0007669"/>
    <property type="project" value="InterPro"/>
</dbReference>
<evidence type="ECO:0000256" key="10">
    <source>
        <dbReference type="ARBA" id="ARBA00023204"/>
    </source>
</evidence>
<organism evidence="15 16">
    <name type="scientific">Geofilum rubicundum JCM 15548</name>
    <dbReference type="NCBI Taxonomy" id="1236989"/>
    <lineage>
        <taxon>Bacteria</taxon>
        <taxon>Pseudomonadati</taxon>
        <taxon>Bacteroidota</taxon>
        <taxon>Bacteroidia</taxon>
        <taxon>Marinilabiliales</taxon>
        <taxon>Marinilabiliaceae</taxon>
        <taxon>Geofilum</taxon>
    </lineage>
</organism>
<evidence type="ECO:0000313" key="16">
    <source>
        <dbReference type="Proteomes" id="UP000032900"/>
    </source>
</evidence>
<keyword evidence="2" id="KW-0963">Cytoplasm</keyword>
<keyword evidence="6" id="KW-0228">DNA excision</keyword>
<dbReference type="SUPFAM" id="SSF52540">
    <property type="entry name" value="P-loop containing nucleoside triphosphate hydrolases"/>
    <property type="match status" value="1"/>
</dbReference>
<evidence type="ECO:0000256" key="2">
    <source>
        <dbReference type="ARBA" id="ARBA00022490"/>
    </source>
</evidence>
<dbReference type="Gene3D" id="3.40.50.300">
    <property type="entry name" value="P-loop containing nucleotide triphosphate hydrolases"/>
    <property type="match status" value="1"/>
</dbReference>
<evidence type="ECO:0000256" key="8">
    <source>
        <dbReference type="ARBA" id="ARBA00022881"/>
    </source>
</evidence>
<evidence type="ECO:0000256" key="4">
    <source>
        <dbReference type="ARBA" id="ARBA00022741"/>
    </source>
</evidence>
<evidence type="ECO:0000256" key="11">
    <source>
        <dbReference type="ARBA" id="ARBA00038000"/>
    </source>
</evidence>
<evidence type="ECO:0000256" key="3">
    <source>
        <dbReference type="ARBA" id="ARBA00022737"/>
    </source>
</evidence>
<dbReference type="AlphaFoldDB" id="A0A0E9LUV7"/>
<dbReference type="PROSITE" id="PS50893">
    <property type="entry name" value="ABC_TRANSPORTER_2"/>
    <property type="match status" value="1"/>
</dbReference>
<sequence length="273" mass="30599">MLRGDLDVIKDVEFIDQNPIGKSSRSNPATYLKAWDEVRKLMSDEKQAKLEGFKPAHFSFNVDGGRCDECQGEGSIKVEMQFMADLVLTCESCHGKRFKNEVLDIRHRHKNVFEILEMTIEEAINFFSESESTTAKRIVNKLKPLADVGLGYVHMGQSSSTLSGGESQRVKLASFLALEKSEPTLFIFDEPTTGLHFHDINKLLKAFNALIDKGHSIIVVEHNMEIIKSADHLIDLGPEGGNEGGYLVFEGTPEKLIKEPKSYTGKYLMPYLS</sequence>
<evidence type="ECO:0000256" key="7">
    <source>
        <dbReference type="ARBA" id="ARBA00022840"/>
    </source>
</evidence>
<evidence type="ECO:0000313" key="15">
    <source>
        <dbReference type="EMBL" id="GAO28655.1"/>
    </source>
</evidence>
<feature type="domain" description="ABC transporter" evidence="14">
    <location>
        <begin position="32"/>
        <end position="269"/>
    </location>
</feature>
<comment type="similarity">
    <text evidence="11">Belongs to the ABC transporter superfamily. UvrA family.</text>
</comment>
<keyword evidence="7" id="KW-0067">ATP-binding</keyword>
<dbReference type="GO" id="GO:0005524">
    <property type="term" value="F:ATP binding"/>
    <property type="evidence" value="ECO:0007669"/>
    <property type="project" value="UniProtKB-KW"/>
</dbReference>
<dbReference type="Pfam" id="PF00005">
    <property type="entry name" value="ABC_tran"/>
    <property type="match status" value="1"/>
</dbReference>
<comment type="subcellular location">
    <subcellularLocation>
        <location evidence="1">Cytoplasm</location>
    </subcellularLocation>
</comment>
<dbReference type="GO" id="GO:0003677">
    <property type="term" value="F:DNA binding"/>
    <property type="evidence" value="ECO:0007669"/>
    <property type="project" value="UniProtKB-KW"/>
</dbReference>
<evidence type="ECO:0000256" key="5">
    <source>
        <dbReference type="ARBA" id="ARBA00022763"/>
    </source>
</evidence>
<evidence type="ECO:0000256" key="12">
    <source>
        <dbReference type="ARBA" id="ARBA00039316"/>
    </source>
</evidence>
<dbReference type="InterPro" id="IPR003439">
    <property type="entry name" value="ABC_transporter-like_ATP-bd"/>
</dbReference>
<keyword evidence="10" id="KW-0234">DNA repair</keyword>
<keyword evidence="5" id="KW-0227">DNA damage</keyword>
<keyword evidence="3" id="KW-0677">Repeat</keyword>
<dbReference type="GO" id="GO:0005737">
    <property type="term" value="C:cytoplasm"/>
    <property type="evidence" value="ECO:0007669"/>
    <property type="project" value="UniProtKB-SubCell"/>
</dbReference>
<evidence type="ECO:0000256" key="6">
    <source>
        <dbReference type="ARBA" id="ARBA00022769"/>
    </source>
</evidence>
<dbReference type="PROSITE" id="PS00211">
    <property type="entry name" value="ABC_TRANSPORTER_1"/>
    <property type="match status" value="1"/>
</dbReference>
<evidence type="ECO:0000256" key="9">
    <source>
        <dbReference type="ARBA" id="ARBA00023125"/>
    </source>
</evidence>
<name>A0A0E9LUV7_9BACT</name>
<gene>
    <name evidence="15" type="ORF">JCM15548_1776</name>
</gene>
<dbReference type="Gene3D" id="1.20.1580.10">
    <property type="entry name" value="ABC transporter ATPase like domain"/>
    <property type="match status" value="1"/>
</dbReference>
<keyword evidence="16" id="KW-1185">Reference proteome</keyword>
<dbReference type="InterPro" id="IPR017871">
    <property type="entry name" value="ABC_transporter-like_CS"/>
</dbReference>
<dbReference type="InterPro" id="IPR027417">
    <property type="entry name" value="P-loop_NTPase"/>
</dbReference>
<protein>
    <recommendedName>
        <fullName evidence="12">UvrABC system protein A</fullName>
    </recommendedName>
    <alternativeName>
        <fullName evidence="13">Excinuclease ABC subunit A</fullName>
    </alternativeName>
</protein>
<evidence type="ECO:0000256" key="13">
    <source>
        <dbReference type="ARBA" id="ARBA00042156"/>
    </source>
</evidence>
<reference evidence="15 16" key="1">
    <citation type="journal article" date="2015" name="Microbes Environ.">
        <title>Distribution and evolution of nitrogen fixation genes in the phylum bacteroidetes.</title>
        <authorList>
            <person name="Inoue J."/>
            <person name="Oshima K."/>
            <person name="Suda W."/>
            <person name="Sakamoto M."/>
            <person name="Iino T."/>
            <person name="Noda S."/>
            <person name="Hongoh Y."/>
            <person name="Hattori M."/>
            <person name="Ohkuma M."/>
        </authorList>
    </citation>
    <scope>NUCLEOTIDE SEQUENCE [LARGE SCALE GENOMIC DNA]</scope>
    <source>
        <strain evidence="15">JCM 15548</strain>
    </source>
</reference>
<accession>A0A0E9LUV7</accession>
<dbReference type="RefSeq" id="WP_227625387.1">
    <property type="nucleotide sequence ID" value="NZ_BAZW01000004.1"/>
</dbReference>
<keyword evidence="4" id="KW-0547">Nucleotide-binding</keyword>
<dbReference type="GO" id="GO:0004518">
    <property type="term" value="F:nuclease activity"/>
    <property type="evidence" value="ECO:0007669"/>
    <property type="project" value="UniProtKB-KW"/>
</dbReference>